<feature type="compositionally biased region" description="Low complexity" evidence="6">
    <location>
        <begin position="871"/>
        <end position="913"/>
    </location>
</feature>
<comment type="caution">
    <text evidence="10">The sequence shown here is derived from an EMBL/GenBank/DDBJ whole genome shotgun (WGS) entry which is preliminary data.</text>
</comment>
<evidence type="ECO:0000256" key="1">
    <source>
        <dbReference type="ARBA" id="ARBA00004167"/>
    </source>
</evidence>
<feature type="compositionally biased region" description="Polar residues" evidence="6">
    <location>
        <begin position="579"/>
        <end position="588"/>
    </location>
</feature>
<dbReference type="SUPFAM" id="SSF103657">
    <property type="entry name" value="BAR/IMD domain-like"/>
    <property type="match status" value="1"/>
</dbReference>
<dbReference type="PROSITE" id="PS50003">
    <property type="entry name" value="PH_DOMAIN"/>
    <property type="match status" value="1"/>
</dbReference>
<dbReference type="RefSeq" id="XP_058336439.1">
    <property type="nucleotide sequence ID" value="XM_058492797.1"/>
</dbReference>
<dbReference type="Pfam" id="PF02893">
    <property type="entry name" value="GRAM"/>
    <property type="match status" value="1"/>
</dbReference>
<dbReference type="InterPro" id="IPR001849">
    <property type="entry name" value="PH_domain"/>
</dbReference>
<dbReference type="Pfam" id="PF16746">
    <property type="entry name" value="BAR_3"/>
    <property type="match status" value="1"/>
</dbReference>
<dbReference type="SMART" id="SM00233">
    <property type="entry name" value="PH"/>
    <property type="match status" value="1"/>
</dbReference>
<comment type="subcellular location">
    <subcellularLocation>
        <location evidence="1">Membrane</location>
        <topology evidence="1">Single-pass membrane protein</topology>
    </subcellularLocation>
</comment>
<feature type="compositionally biased region" description="Polar residues" evidence="6">
    <location>
        <begin position="278"/>
        <end position="289"/>
    </location>
</feature>
<dbReference type="Pfam" id="PF16016">
    <property type="entry name" value="VASt"/>
    <property type="match status" value="1"/>
</dbReference>
<dbReference type="InterPro" id="IPR051482">
    <property type="entry name" value="Cholesterol_transport"/>
</dbReference>
<evidence type="ECO:0000256" key="3">
    <source>
        <dbReference type="ARBA" id="ARBA00022692"/>
    </source>
</evidence>
<dbReference type="SUPFAM" id="SSF50729">
    <property type="entry name" value="PH domain-like"/>
    <property type="match status" value="1"/>
</dbReference>
<feature type="transmembrane region" description="Helical" evidence="7">
    <location>
        <begin position="1164"/>
        <end position="1185"/>
    </location>
</feature>
<dbReference type="GO" id="GO:0140268">
    <property type="term" value="C:endoplasmic reticulum-plasma membrane contact site"/>
    <property type="evidence" value="ECO:0007669"/>
    <property type="project" value="TreeGrafter"/>
</dbReference>
<feature type="domain" description="VASt" evidence="9">
    <location>
        <begin position="948"/>
        <end position="1126"/>
    </location>
</feature>
<dbReference type="Gene3D" id="2.30.29.30">
    <property type="entry name" value="Pleckstrin-homology domain (PH domain)/Phosphotyrosine-binding domain (PTB)"/>
    <property type="match status" value="2"/>
</dbReference>
<dbReference type="InterPro" id="IPR031968">
    <property type="entry name" value="VASt"/>
</dbReference>
<feature type="region of interest" description="Disordered" evidence="6">
    <location>
        <begin position="522"/>
        <end position="588"/>
    </location>
</feature>
<feature type="compositionally biased region" description="Low complexity" evidence="6">
    <location>
        <begin position="839"/>
        <end position="851"/>
    </location>
</feature>
<dbReference type="GeneID" id="83220245"/>
<feature type="compositionally biased region" description="Low complexity" evidence="6">
    <location>
        <begin position="565"/>
        <end position="578"/>
    </location>
</feature>
<dbReference type="GO" id="GO:0032934">
    <property type="term" value="F:sterol binding"/>
    <property type="evidence" value="ECO:0007669"/>
    <property type="project" value="TreeGrafter"/>
</dbReference>
<dbReference type="GO" id="GO:0120015">
    <property type="term" value="F:sterol transfer activity"/>
    <property type="evidence" value="ECO:0007669"/>
    <property type="project" value="TreeGrafter"/>
</dbReference>
<feature type="compositionally biased region" description="Low complexity" evidence="6">
    <location>
        <begin position="309"/>
        <end position="330"/>
    </location>
</feature>
<evidence type="ECO:0000313" key="10">
    <source>
        <dbReference type="EMBL" id="KAJ8651525.1"/>
    </source>
</evidence>
<feature type="compositionally biased region" description="Pro residues" evidence="6">
    <location>
        <begin position="522"/>
        <end position="533"/>
    </location>
</feature>
<dbReference type="GO" id="GO:0005789">
    <property type="term" value="C:endoplasmic reticulum membrane"/>
    <property type="evidence" value="ECO:0007669"/>
    <property type="project" value="TreeGrafter"/>
</dbReference>
<dbReference type="InterPro" id="IPR004148">
    <property type="entry name" value="BAR_dom"/>
</dbReference>
<dbReference type="Gene3D" id="1.20.1270.60">
    <property type="entry name" value="Arfaptin homology (AH) domain/BAR domain"/>
    <property type="match status" value="1"/>
</dbReference>
<dbReference type="Proteomes" id="UP001234581">
    <property type="component" value="Unassembled WGS sequence"/>
</dbReference>
<reference evidence="10 11" key="1">
    <citation type="submission" date="2023-03" db="EMBL/GenBank/DDBJ databases">
        <title>Genome sequence of Lichtheimia ornata CBS 291.66.</title>
        <authorList>
            <person name="Mohabir J.T."/>
            <person name="Shea T.P."/>
            <person name="Kurbessoian T."/>
            <person name="Berby B."/>
            <person name="Fontaine J."/>
            <person name="Livny J."/>
            <person name="Gnirke A."/>
            <person name="Stajich J.E."/>
            <person name="Cuomo C.A."/>
        </authorList>
    </citation>
    <scope>NUCLEOTIDE SEQUENCE [LARGE SCALE GENOMIC DNA]</scope>
    <source>
        <strain evidence="10">CBS 291.66</strain>
    </source>
</reference>
<dbReference type="EMBL" id="JARTCD010000176">
    <property type="protein sequence ID" value="KAJ8651525.1"/>
    <property type="molecule type" value="Genomic_DNA"/>
</dbReference>
<evidence type="ECO:0000256" key="2">
    <source>
        <dbReference type="ARBA" id="ARBA00006582"/>
    </source>
</evidence>
<dbReference type="GO" id="GO:0032366">
    <property type="term" value="P:intracellular sterol transport"/>
    <property type="evidence" value="ECO:0007669"/>
    <property type="project" value="TreeGrafter"/>
</dbReference>
<feature type="region of interest" description="Disordered" evidence="6">
    <location>
        <begin position="837"/>
        <end position="937"/>
    </location>
</feature>
<evidence type="ECO:0000259" key="9">
    <source>
        <dbReference type="PROSITE" id="PS51778"/>
    </source>
</evidence>
<feature type="domain" description="PH" evidence="8">
    <location>
        <begin position="342"/>
        <end position="446"/>
    </location>
</feature>
<evidence type="ECO:0000313" key="11">
    <source>
        <dbReference type="Proteomes" id="UP001234581"/>
    </source>
</evidence>
<feature type="region of interest" description="Disordered" evidence="6">
    <location>
        <begin position="276"/>
        <end position="330"/>
    </location>
</feature>
<comment type="similarity">
    <text evidence="2">Belongs to the YSP2 family.</text>
</comment>
<protein>
    <submittedName>
        <fullName evidence="10">Uncharacterized protein</fullName>
    </submittedName>
</protein>
<keyword evidence="3 7" id="KW-0812">Transmembrane</keyword>
<evidence type="ECO:0000259" key="8">
    <source>
        <dbReference type="PROSITE" id="PS50003"/>
    </source>
</evidence>
<dbReference type="PROSITE" id="PS51778">
    <property type="entry name" value="VAST"/>
    <property type="match status" value="1"/>
</dbReference>
<keyword evidence="11" id="KW-1185">Reference proteome</keyword>
<feature type="compositionally biased region" description="Low complexity" evidence="6">
    <location>
        <begin position="534"/>
        <end position="555"/>
    </location>
</feature>
<evidence type="ECO:0000256" key="7">
    <source>
        <dbReference type="SAM" id="Phobius"/>
    </source>
</evidence>
<sequence>MMESSSSTSFPPTLVSSPTNIWTIHDVILDSPVWKSNIIHLEEQIDQFEKWVDGFTKALKQFIDAVIKYNAQTSNLCKRILPQNLDGSLIDPQVAGMIINTFASILQCHLAFKTKMVSDLEDNLLHPLQQFMKHELKDFKEIRKTYERMSDKYEAQMQRYGALSKTKEASALREDAFQAYDVRKSFLKMSKDYFLRIIAFKANLEHVLVECFSCAMAAQVEEIDQATQSCTQSRSMLPGWQQWLDESKATSEYQLEKISKATQLLEHMMIRRVRPQRSLRNYSTPSNGDLTDAAPPPPPPMDNTTETNPITSSSSPSPRPQLSSSPLRRTSSIVGNGGAWLDECKEGYLYTRIIIGKPARYSWVRRWFFVRDGYFGSCTVSTINRVKGCIAINDKIKLADCDCHVIPDMDRRFCFEVGNGDSTIMVQAETEDEMQQWMRAIEDHKASTPPPPQVEDESPGPLLISRSMLDIRLEDCSTRTTIMSNSPLLSALSSSSQREPVSIPTSTTTAKLVSLMLANAPSLPPSSSLPPAPASSSSSSLPHAESNNPQQQQPSPEIPARSSSNTPITTTNANTNNNELGSPASTSSWGMPWIKSGLSALSSTSSGTDVYFNGGDTFTNDPGMLVVWPSHVEMEAPVVRLNGYTGELASRQRELRRIFQSVPTDETVIEAFSASLYRQPTANANTTNEDDHGIYDSEYGYSGRGYVTQNRLWFYSCTLMTCVNTIVIPLENIKAIRLERALSSSSHGMLMYVETKSQPPKTFCFGLWLEHAEIVGERLRIAVENSKSSEGESTQELFDVLRSIVSGRNKGRRPISHVTPASAIHAAVTPLTVQAYPHSPSQQRRPYRSSSGPASPCAEQQKPIGDDEQDTTTATATRETASSSSTNRLSAAADALTAAMEAASTPPSTASSPGPGGGGHKQSINKHAADNNKPLPEGPVTCECTDHLDKLIAKITLPTSAKSLYQYMFSEKQSGQAAGKHGLWFKLNAAKQNSDPTISAWTSNSDHVMERTLTYVMPLNNPMVKSRDTEVIESQRVLSEDDSRSYTILSITKTPSLPYADAFEPCIKYCITHVSPHSCQLTCHIGIKWLKSIMVKGMVSRAAMKGMNDTIDALIPILQSDVRLIGSGKLATKEKLHEGISTTTPVATTSAATRLPKERDQTPWSVSPIHSIIAIVIFLVFGYLFSWRSPRHDQGLQNDTMVSEHHHHQQQQQPPHIVWRAVFLRDLEEGLAQGNITLEHVNPRLYKSFQAERGGNSVGWKHTWFSARHQLMGAELKYTRERLGTLRYEVLTAFQLLNAMDRRILENEYWNWLIDEQLRCRNNNNSHGGAGPRCNEILAERIDQKRIE</sequence>
<organism evidence="10 11">
    <name type="scientific">Lichtheimia ornata</name>
    <dbReference type="NCBI Taxonomy" id="688661"/>
    <lineage>
        <taxon>Eukaryota</taxon>
        <taxon>Fungi</taxon>
        <taxon>Fungi incertae sedis</taxon>
        <taxon>Mucoromycota</taxon>
        <taxon>Mucoromycotina</taxon>
        <taxon>Mucoromycetes</taxon>
        <taxon>Mucorales</taxon>
        <taxon>Lichtheimiaceae</taxon>
        <taxon>Lichtheimia</taxon>
    </lineage>
</organism>
<dbReference type="PANTHER" id="PTHR23319:SF4">
    <property type="entry name" value="GRAM DOMAIN CONTAINING 1B, ISOFORM E"/>
    <property type="match status" value="1"/>
</dbReference>
<evidence type="ECO:0000256" key="5">
    <source>
        <dbReference type="ARBA" id="ARBA00023136"/>
    </source>
</evidence>
<dbReference type="InterPro" id="IPR004182">
    <property type="entry name" value="GRAM"/>
</dbReference>
<evidence type="ECO:0000256" key="6">
    <source>
        <dbReference type="SAM" id="MobiDB-lite"/>
    </source>
</evidence>
<accession>A0AAD7USB7</accession>
<dbReference type="InterPro" id="IPR011993">
    <property type="entry name" value="PH-like_dom_sf"/>
</dbReference>
<dbReference type="InterPro" id="IPR027267">
    <property type="entry name" value="AH/BAR_dom_sf"/>
</dbReference>
<name>A0AAD7USB7_9FUNG</name>
<proteinExistence type="inferred from homology"/>
<dbReference type="GO" id="GO:0005886">
    <property type="term" value="C:plasma membrane"/>
    <property type="evidence" value="ECO:0007669"/>
    <property type="project" value="TreeGrafter"/>
</dbReference>
<gene>
    <name evidence="10" type="ORF">O0I10_012914</name>
</gene>
<keyword evidence="5 7" id="KW-0472">Membrane</keyword>
<dbReference type="Pfam" id="PF00169">
    <property type="entry name" value="PH"/>
    <property type="match status" value="1"/>
</dbReference>
<keyword evidence="4 7" id="KW-1133">Transmembrane helix</keyword>
<evidence type="ECO:0000256" key="4">
    <source>
        <dbReference type="ARBA" id="ARBA00022989"/>
    </source>
</evidence>
<dbReference type="PANTHER" id="PTHR23319">
    <property type="entry name" value="GRAM DOMAIN CONTAINING 1B, ISOFORM E"/>
    <property type="match status" value="1"/>
</dbReference>